<keyword evidence="5" id="KW-1185">Reference proteome</keyword>
<evidence type="ECO:0000259" key="3">
    <source>
        <dbReference type="Pfam" id="PF13439"/>
    </source>
</evidence>
<dbReference type="Pfam" id="PF13439">
    <property type="entry name" value="Glyco_transf_4"/>
    <property type="match status" value="1"/>
</dbReference>
<dbReference type="InterPro" id="IPR028098">
    <property type="entry name" value="Glyco_trans_4-like_N"/>
</dbReference>
<dbReference type="Pfam" id="PF00534">
    <property type="entry name" value="Glycos_transf_1"/>
    <property type="match status" value="1"/>
</dbReference>
<dbReference type="Proteomes" id="UP000251311">
    <property type="component" value="Unassembled WGS sequence"/>
</dbReference>
<keyword evidence="1 4" id="KW-0808">Transferase</keyword>
<dbReference type="InterPro" id="IPR001296">
    <property type="entry name" value="Glyco_trans_1"/>
</dbReference>
<dbReference type="PANTHER" id="PTHR46401:SF2">
    <property type="entry name" value="GLYCOSYLTRANSFERASE WBBK-RELATED"/>
    <property type="match status" value="1"/>
</dbReference>
<proteinExistence type="predicted"/>
<dbReference type="EMBL" id="MUXF01000001">
    <property type="protein sequence ID" value="PUE67487.1"/>
    <property type="molecule type" value="Genomic_DNA"/>
</dbReference>
<evidence type="ECO:0000259" key="2">
    <source>
        <dbReference type="Pfam" id="PF00534"/>
    </source>
</evidence>
<sequence>MQTKITHLTSAHARYDTRIFLKMCSSLSKNEAYKVSLVVADGKGDEIKNNVNIFDVGAKTGGRISRMTKTVKKVFQKAVQLNSDIYHLHDPELIPIGLKLKKMGKKVIFDAHEDLPKQLLGKPYLNKTAKNLLSKSFEIYEKYACKKFDYIITATPYIKDKFLKINKNSIDINNFPILGELSNDTPWNEKKDEVCYVGGIAQIRGIKEVVKAMEHTNNIRLNLAGSFSEKTVEKEVKNYDGWQKVNELGFLGREDIAELYKKSKAGLVTLHPIINYLDALPVKMFEYMVAGLPVISSDIILWKEIVEGNNCGICVNPLEPKEIAEAIEYIVSHPKEAEQMGQNGKKAILEKYNWDVEEKKLFKIYERLI</sequence>
<gene>
    <name evidence="4" type="ORF">B0175_00445</name>
</gene>
<evidence type="ECO:0000313" key="5">
    <source>
        <dbReference type="Proteomes" id="UP000251311"/>
    </source>
</evidence>
<reference evidence="4 5" key="1">
    <citation type="submission" date="2017-02" db="EMBL/GenBank/DDBJ databases">
        <title>Arcobacter lacus sp. nov., a new species isolated from reclaimed water.</title>
        <authorList>
            <person name="Figueras M.J."/>
            <person name="Perez-Cataluna A."/>
            <person name="Salas-Masso N."/>
        </authorList>
    </citation>
    <scope>NUCLEOTIDE SEQUENCE [LARGE SCALE GENOMIC DNA]</scope>
    <source>
        <strain evidence="4 5">RW43-9</strain>
    </source>
</reference>
<protein>
    <submittedName>
        <fullName evidence="4">Glycosyl transferase</fullName>
    </submittedName>
</protein>
<dbReference type="RefSeq" id="WP_108526781.1">
    <property type="nucleotide sequence ID" value="NZ_MUXF01000001.1"/>
</dbReference>
<evidence type="ECO:0000313" key="4">
    <source>
        <dbReference type="EMBL" id="PUE67487.1"/>
    </source>
</evidence>
<feature type="domain" description="Glycosyl transferase family 1" evidence="2">
    <location>
        <begin position="182"/>
        <end position="346"/>
    </location>
</feature>
<accession>A0ABX5JK09</accession>
<evidence type="ECO:0000256" key="1">
    <source>
        <dbReference type="ARBA" id="ARBA00022679"/>
    </source>
</evidence>
<comment type="caution">
    <text evidence="4">The sequence shown here is derived from an EMBL/GenBank/DDBJ whole genome shotgun (WGS) entry which is preliminary data.</text>
</comment>
<dbReference type="Gene3D" id="3.40.50.2000">
    <property type="entry name" value="Glycogen Phosphorylase B"/>
    <property type="match status" value="2"/>
</dbReference>
<name>A0ABX5JK09_9BACT</name>
<organism evidence="4 5">
    <name type="scientific">Arcobacter lacus</name>
    <dbReference type="NCBI Taxonomy" id="1912876"/>
    <lineage>
        <taxon>Bacteria</taxon>
        <taxon>Pseudomonadati</taxon>
        <taxon>Campylobacterota</taxon>
        <taxon>Epsilonproteobacteria</taxon>
        <taxon>Campylobacterales</taxon>
        <taxon>Arcobacteraceae</taxon>
        <taxon>Arcobacter</taxon>
    </lineage>
</organism>
<dbReference type="GO" id="GO:0016740">
    <property type="term" value="F:transferase activity"/>
    <property type="evidence" value="ECO:0007669"/>
    <property type="project" value="UniProtKB-KW"/>
</dbReference>
<dbReference type="PANTHER" id="PTHR46401">
    <property type="entry name" value="GLYCOSYLTRANSFERASE WBBK-RELATED"/>
    <property type="match status" value="1"/>
</dbReference>
<dbReference type="CDD" id="cd03794">
    <property type="entry name" value="GT4_WbuB-like"/>
    <property type="match status" value="1"/>
</dbReference>
<feature type="domain" description="Glycosyltransferase subfamily 4-like N-terminal" evidence="3">
    <location>
        <begin position="32"/>
        <end position="164"/>
    </location>
</feature>
<dbReference type="SUPFAM" id="SSF53756">
    <property type="entry name" value="UDP-Glycosyltransferase/glycogen phosphorylase"/>
    <property type="match status" value="1"/>
</dbReference>